<dbReference type="Proteomes" id="UP000265703">
    <property type="component" value="Unassembled WGS sequence"/>
</dbReference>
<dbReference type="AlphaFoldDB" id="A0A397SYU3"/>
<organism evidence="1 2">
    <name type="scientific">Glomus cerebriforme</name>
    <dbReference type="NCBI Taxonomy" id="658196"/>
    <lineage>
        <taxon>Eukaryota</taxon>
        <taxon>Fungi</taxon>
        <taxon>Fungi incertae sedis</taxon>
        <taxon>Mucoromycota</taxon>
        <taxon>Glomeromycotina</taxon>
        <taxon>Glomeromycetes</taxon>
        <taxon>Glomerales</taxon>
        <taxon>Glomeraceae</taxon>
        <taxon>Glomus</taxon>
    </lineage>
</organism>
<evidence type="ECO:0000313" key="2">
    <source>
        <dbReference type="Proteomes" id="UP000265703"/>
    </source>
</evidence>
<protein>
    <submittedName>
        <fullName evidence="1">Uncharacterized protein</fullName>
    </submittedName>
</protein>
<dbReference type="EMBL" id="QKYT01000286">
    <property type="protein sequence ID" value="RIA87934.1"/>
    <property type="molecule type" value="Genomic_DNA"/>
</dbReference>
<accession>A0A397SYU3</accession>
<reference evidence="1 2" key="1">
    <citation type="submission" date="2018-06" db="EMBL/GenBank/DDBJ databases">
        <title>Comparative genomics reveals the genomic features of Rhizophagus irregularis, R. cerebriforme, R. diaphanum and Gigaspora rosea, and their symbiotic lifestyle signature.</title>
        <authorList>
            <person name="Morin E."/>
            <person name="San Clemente H."/>
            <person name="Chen E.C.H."/>
            <person name="De La Providencia I."/>
            <person name="Hainaut M."/>
            <person name="Kuo A."/>
            <person name="Kohler A."/>
            <person name="Murat C."/>
            <person name="Tang N."/>
            <person name="Roy S."/>
            <person name="Loubradou J."/>
            <person name="Henrissat B."/>
            <person name="Grigoriev I.V."/>
            <person name="Corradi N."/>
            <person name="Roux C."/>
            <person name="Martin F.M."/>
        </authorList>
    </citation>
    <scope>NUCLEOTIDE SEQUENCE [LARGE SCALE GENOMIC DNA]</scope>
    <source>
        <strain evidence="1 2">DAOM 227022</strain>
    </source>
</reference>
<proteinExistence type="predicted"/>
<evidence type="ECO:0000313" key="1">
    <source>
        <dbReference type="EMBL" id="RIA87934.1"/>
    </source>
</evidence>
<dbReference type="STRING" id="658196.A0A397SYU3"/>
<gene>
    <name evidence="1" type="ORF">C1645_263312</name>
</gene>
<keyword evidence="2" id="KW-1185">Reference proteome</keyword>
<dbReference type="OrthoDB" id="2467494at2759"/>
<comment type="caution">
    <text evidence="1">The sequence shown here is derived from an EMBL/GenBank/DDBJ whole genome shotgun (WGS) entry which is preliminary data.</text>
</comment>
<sequence>MNKNSFNPTSIQYSYNYFCKKVIKSEIYKYGLRSNLDLISSGWIDSNLTKKSIPILCLPWWDISYRCKVCDQVLEFLSNCQKWCSYCFVIYTGCRHCLTTNIIFGITDQSQCKKCKRVSFITIDMTNITNIKEYFEYFLGLDAHNHKQIAVYVNNVDKQEIYCFINKIDYIPLKPLIDLISYSQTTNLKNHEISSSDIPIIFTPFNNNENKCHYCNRIYYITYLFQQKYCKHCLYLYIKYTANNNMNNMDIVYINTKYTRLDFCTQNIQEWCSDCSEILHFNQIITNHKFNMNYYEKQNVRKVCKLCKKVIYQKISSNKVIEFRLCSDCYQISSGWKESTSTKPIPILYLPWWDAVGHCIICDQILKFESDSQKWCSHCIIIYNGCRYCLTTNIIFGITDQSQCRKCKRVSFITIDTGNIIEDFLISTKINTHNHNQIVNYYIDENSNPLEML</sequence>
<name>A0A397SYU3_9GLOM</name>